<protein>
    <submittedName>
        <fullName evidence="1">Uncharacterized protein</fullName>
    </submittedName>
</protein>
<dbReference type="EMBL" id="JYFQ01000133">
    <property type="protein sequence ID" value="KKZ11715.1"/>
    <property type="molecule type" value="Genomic_DNA"/>
</dbReference>
<name>A0A0G8AUW9_9SYNE</name>
<evidence type="ECO:0000313" key="2">
    <source>
        <dbReference type="Proteomes" id="UP000035037"/>
    </source>
</evidence>
<evidence type="ECO:0000313" key="1">
    <source>
        <dbReference type="EMBL" id="KKZ11715.1"/>
    </source>
</evidence>
<reference evidence="1 2" key="2">
    <citation type="submission" date="2015-05" db="EMBL/GenBank/DDBJ databases">
        <title>Lifestyle Evolution in Cyanobacterial Symbionts of Sponges.</title>
        <authorList>
            <person name="Burgsdorf I."/>
            <person name="Slaby B.M."/>
            <person name="Handley K.M."/>
            <person name="Haber M."/>
            <person name="Blom J."/>
            <person name="Marshall C.W."/>
            <person name="Gilbert J.A."/>
            <person name="Hentschel U."/>
            <person name="Steindler L."/>
        </authorList>
    </citation>
    <scope>NUCLEOTIDE SEQUENCE [LARGE SCALE GENOMIC DNA]</scope>
    <source>
        <strain evidence="1">15L</strain>
    </source>
</reference>
<dbReference type="PATRIC" id="fig|1608419.3.peg.417"/>
<gene>
    <name evidence="1" type="ORF">TQ37_06600</name>
</gene>
<accession>A0A0G8AUW9</accession>
<sequence>MYERVGGVVREVAGGDSTGAGKMVMWLQDSKALENMVKSIPFPVNITQALQLVSPYLVAVNAGLTVCGFAQVLGKLDVLDEQIRSVRERIDDQAVARLNAGKNALQDAMEIDDSNKIRRSRAYKAVDLLHESRQYFNQRVARVAAKGEVANTQDISMAFTALMIESQAYVQLDEEGRAATALREGLKTLRPALTRLLETILAQQAVYLRSDFLGQINLEFITWLQNALHRVKSSPGGRVWRVTSSDVFEEMRRSVQFLEAMFKDWYKKIPPVVIPADPGSENWLGFLPFAPGGDSRPSKATVKENLAPGLTRIAGLVEAHDRIYGQVLQLETLVREKVDPSKFTKSLTLSDGKTAEAILFVNRS</sequence>
<dbReference type="AlphaFoldDB" id="A0A0G8AUW9"/>
<dbReference type="Proteomes" id="UP000035037">
    <property type="component" value="Unassembled WGS sequence"/>
</dbReference>
<reference evidence="1 2" key="1">
    <citation type="submission" date="2015-02" db="EMBL/GenBank/DDBJ databases">
        <authorList>
            <person name="Slaby B."/>
            <person name="Hentschel U."/>
        </authorList>
    </citation>
    <scope>NUCLEOTIDE SEQUENCE [LARGE SCALE GENOMIC DNA]</scope>
    <source>
        <strain evidence="1">15L</strain>
    </source>
</reference>
<comment type="caution">
    <text evidence="1">The sequence shown here is derived from an EMBL/GenBank/DDBJ whole genome shotgun (WGS) entry which is preliminary data.</text>
</comment>
<proteinExistence type="predicted"/>
<organism evidence="1 2">
    <name type="scientific">Candidatus Synechococcus spongiarum 15L</name>
    <dbReference type="NCBI Taxonomy" id="1608419"/>
    <lineage>
        <taxon>Bacteria</taxon>
        <taxon>Bacillati</taxon>
        <taxon>Cyanobacteriota</taxon>
        <taxon>Cyanophyceae</taxon>
        <taxon>Synechococcales</taxon>
        <taxon>Synechococcaceae</taxon>
        <taxon>Synechococcus</taxon>
    </lineage>
</organism>